<keyword evidence="2" id="KW-1185">Reference proteome</keyword>
<gene>
    <name evidence="1" type="ORF">FVE85_6179</name>
</gene>
<organism evidence="1 2">
    <name type="scientific">Porphyridium purpureum</name>
    <name type="common">Red alga</name>
    <name type="synonym">Porphyridium cruentum</name>
    <dbReference type="NCBI Taxonomy" id="35688"/>
    <lineage>
        <taxon>Eukaryota</taxon>
        <taxon>Rhodophyta</taxon>
        <taxon>Bangiophyceae</taxon>
        <taxon>Porphyridiales</taxon>
        <taxon>Porphyridiaceae</taxon>
        <taxon>Porphyridium</taxon>
    </lineage>
</organism>
<sequence>METGVKSAELDAAQHALKCAQLLLGGWDQTEALSDPKTTRSPNPQGSETAVLAAQRVSMGIRMAARGYSRDVNRGGPVWLAGGDGPDATFRSRMAEAGAPFDSKLCAKFVVSESS</sequence>
<reference evidence="2" key="1">
    <citation type="journal article" date="2019" name="Nat. Commun.">
        <title>Expansion of phycobilisome linker gene families in mesophilic red algae.</title>
        <authorList>
            <person name="Lee J."/>
            <person name="Kim D."/>
            <person name="Bhattacharya D."/>
            <person name="Yoon H.S."/>
        </authorList>
    </citation>
    <scope>NUCLEOTIDE SEQUENCE [LARGE SCALE GENOMIC DNA]</scope>
    <source>
        <strain evidence="2">CCMP 1328</strain>
    </source>
</reference>
<proteinExistence type="predicted"/>
<accession>A0A5J4Z6H3</accession>
<dbReference type="AlphaFoldDB" id="A0A5J4Z6H3"/>
<protein>
    <submittedName>
        <fullName evidence="1">Uncharacterized protein</fullName>
    </submittedName>
</protein>
<dbReference type="Proteomes" id="UP000324585">
    <property type="component" value="Unassembled WGS sequence"/>
</dbReference>
<evidence type="ECO:0000313" key="1">
    <source>
        <dbReference type="EMBL" id="KAA8498594.1"/>
    </source>
</evidence>
<evidence type="ECO:0000313" key="2">
    <source>
        <dbReference type="Proteomes" id="UP000324585"/>
    </source>
</evidence>
<dbReference type="EMBL" id="VRMN01000001">
    <property type="protein sequence ID" value="KAA8498594.1"/>
    <property type="molecule type" value="Genomic_DNA"/>
</dbReference>
<comment type="caution">
    <text evidence="1">The sequence shown here is derived from an EMBL/GenBank/DDBJ whole genome shotgun (WGS) entry which is preliminary data.</text>
</comment>
<name>A0A5J4Z6H3_PORPP</name>